<feature type="chain" id="PRO_5045892440" description="Transposase" evidence="1">
    <location>
        <begin position="23"/>
        <end position="66"/>
    </location>
</feature>
<gene>
    <name evidence="2" type="ORF">GM655_04360</name>
</gene>
<proteinExistence type="predicted"/>
<name>A0ABW9SIU3_9BURK</name>
<dbReference type="RefSeq" id="WP_155433365.1">
    <property type="nucleotide sequence ID" value="NZ_JBHLXK010000001.1"/>
</dbReference>
<evidence type="ECO:0000256" key="1">
    <source>
        <dbReference type="SAM" id="SignalP"/>
    </source>
</evidence>
<protein>
    <recommendedName>
        <fullName evidence="4">Transposase</fullName>
    </recommendedName>
</protein>
<keyword evidence="1" id="KW-0732">Signal</keyword>
<feature type="signal peptide" evidence="1">
    <location>
        <begin position="1"/>
        <end position="22"/>
    </location>
</feature>
<accession>A0ABW9SIU3</accession>
<reference evidence="2 3" key="1">
    <citation type="submission" date="2019-11" db="EMBL/GenBank/DDBJ databases">
        <title>Type strains purchased from KCTC, JCM and DSMZ.</title>
        <authorList>
            <person name="Lu H."/>
        </authorList>
    </citation>
    <scope>NUCLEOTIDE SEQUENCE [LARGE SCALE GENOMIC DNA]</scope>
    <source>
        <strain evidence="2 3">DSM 103461</strain>
    </source>
</reference>
<dbReference type="EMBL" id="WNKW01000001">
    <property type="protein sequence ID" value="MTW32058.1"/>
    <property type="molecule type" value="Genomic_DNA"/>
</dbReference>
<comment type="caution">
    <text evidence="2">The sequence shown here is derived from an EMBL/GenBank/DDBJ whole genome shotgun (WGS) entry which is preliminary data.</text>
</comment>
<keyword evidence="3" id="KW-1185">Reference proteome</keyword>
<sequence>MPARKKRLVTLLPLPPVPPARAALRTSLPLPPLLEPMLRVGKERVIFSPQHDDHLAFLSALIEPDS</sequence>
<evidence type="ECO:0008006" key="4">
    <source>
        <dbReference type="Google" id="ProtNLM"/>
    </source>
</evidence>
<organism evidence="2 3">
    <name type="scientific">Pseudoduganella danionis</name>
    <dbReference type="NCBI Taxonomy" id="1890295"/>
    <lineage>
        <taxon>Bacteria</taxon>
        <taxon>Pseudomonadati</taxon>
        <taxon>Pseudomonadota</taxon>
        <taxon>Betaproteobacteria</taxon>
        <taxon>Burkholderiales</taxon>
        <taxon>Oxalobacteraceae</taxon>
        <taxon>Telluria group</taxon>
        <taxon>Pseudoduganella</taxon>
    </lineage>
</organism>
<dbReference type="Proteomes" id="UP000735592">
    <property type="component" value="Unassembled WGS sequence"/>
</dbReference>
<evidence type="ECO:0000313" key="3">
    <source>
        <dbReference type="Proteomes" id="UP000735592"/>
    </source>
</evidence>
<evidence type="ECO:0000313" key="2">
    <source>
        <dbReference type="EMBL" id="MTW32058.1"/>
    </source>
</evidence>